<evidence type="ECO:0000259" key="2">
    <source>
        <dbReference type="PROSITE" id="PS51704"/>
    </source>
</evidence>
<evidence type="ECO:0000313" key="4">
    <source>
        <dbReference type="Proteomes" id="UP001147653"/>
    </source>
</evidence>
<dbReference type="GO" id="GO:0008081">
    <property type="term" value="F:phosphoric diester hydrolase activity"/>
    <property type="evidence" value="ECO:0007669"/>
    <property type="project" value="InterPro"/>
</dbReference>
<dbReference type="PANTHER" id="PTHR46211:SF7">
    <property type="entry name" value="GLYCEROPHOSPHODIESTER PHOSPHODIESTERASE"/>
    <property type="match status" value="1"/>
</dbReference>
<proteinExistence type="predicted"/>
<feature type="chain" id="PRO_5040838035" evidence="1">
    <location>
        <begin position="21"/>
        <end position="414"/>
    </location>
</feature>
<dbReference type="InterPro" id="IPR030395">
    <property type="entry name" value="GP_PDE_dom"/>
</dbReference>
<dbReference type="GO" id="GO:0006629">
    <property type="term" value="P:lipid metabolic process"/>
    <property type="evidence" value="ECO:0007669"/>
    <property type="project" value="InterPro"/>
</dbReference>
<evidence type="ECO:0000313" key="3">
    <source>
        <dbReference type="EMBL" id="MDA0184622.1"/>
    </source>
</evidence>
<name>A0A9X3SIW6_9ACTN</name>
<dbReference type="AlphaFoldDB" id="A0A9X3SIW6"/>
<accession>A0A9X3SIW6</accession>
<feature type="signal peptide" evidence="1">
    <location>
        <begin position="1"/>
        <end position="20"/>
    </location>
</feature>
<reference evidence="3" key="1">
    <citation type="submission" date="2022-10" db="EMBL/GenBank/DDBJ databases">
        <title>The WGS of Solirubrobacter phytolaccae KCTC 29190.</title>
        <authorList>
            <person name="Jiang Z."/>
        </authorList>
    </citation>
    <scope>NUCLEOTIDE SEQUENCE</scope>
    <source>
        <strain evidence="3">KCTC 29190</strain>
    </source>
</reference>
<dbReference type="PROSITE" id="PS51704">
    <property type="entry name" value="GP_PDE"/>
    <property type="match status" value="1"/>
</dbReference>
<dbReference type="EMBL" id="JAPDDP010000081">
    <property type="protein sequence ID" value="MDA0184622.1"/>
    <property type="molecule type" value="Genomic_DNA"/>
</dbReference>
<sequence length="414" mass="43334">MKKTLALGLLALACVAPAQASAVQLNIGHRGASGTRPEHTFAAYDRALALGADYIEQDLQVTSDGVLVVLHDGTLNRTVRGPAENCTGAVDTKTLAQIKTCSAGEWFGAEWAGEKVPTLEEVFQRYGKTVNYYIETKTPDPEDDMETKLLALLDKYDLRNASINDWQVLIQSFSADSLKRVHAMDARLPLVFLGTLNAASIQSVREYGVGIGPSFGGVTQANVAAAHAACLNVHPYTVNTDADIARMLSYGVDGMFTNFPERLEAQLGAAAAPGLTGPKTAAADLRRCRGEQKDVPAPVGGTVGATLSLTLGTPGTFGAFTPGVEKVYTASTKATVVSTAGDASLTVADPGKLTNGTFTLASPLGVAITPNAWTGPVSNAESVIAFTQPIAANEPLRTGTYAKTLTFTLSTTNP</sequence>
<dbReference type="Proteomes" id="UP001147653">
    <property type="component" value="Unassembled WGS sequence"/>
</dbReference>
<dbReference type="InterPro" id="IPR017946">
    <property type="entry name" value="PLC-like_Pdiesterase_TIM-brl"/>
</dbReference>
<protein>
    <submittedName>
        <fullName evidence="3">Glycerophosphodiester phosphodiesterase family protein</fullName>
    </submittedName>
</protein>
<dbReference type="SUPFAM" id="SSF51695">
    <property type="entry name" value="PLC-like phosphodiesterases"/>
    <property type="match status" value="1"/>
</dbReference>
<dbReference type="Pfam" id="PF03009">
    <property type="entry name" value="GDPD"/>
    <property type="match status" value="1"/>
</dbReference>
<organism evidence="3 4">
    <name type="scientific">Solirubrobacter phytolaccae</name>
    <dbReference type="NCBI Taxonomy" id="1404360"/>
    <lineage>
        <taxon>Bacteria</taxon>
        <taxon>Bacillati</taxon>
        <taxon>Actinomycetota</taxon>
        <taxon>Thermoleophilia</taxon>
        <taxon>Solirubrobacterales</taxon>
        <taxon>Solirubrobacteraceae</taxon>
        <taxon>Solirubrobacter</taxon>
    </lineage>
</organism>
<comment type="caution">
    <text evidence="3">The sequence shown here is derived from an EMBL/GenBank/DDBJ whole genome shotgun (WGS) entry which is preliminary data.</text>
</comment>
<gene>
    <name evidence="3" type="ORF">OJ997_30250</name>
</gene>
<evidence type="ECO:0000256" key="1">
    <source>
        <dbReference type="SAM" id="SignalP"/>
    </source>
</evidence>
<keyword evidence="4" id="KW-1185">Reference proteome</keyword>
<keyword evidence="1" id="KW-0732">Signal</keyword>
<dbReference type="Gene3D" id="3.20.20.190">
    <property type="entry name" value="Phosphatidylinositol (PI) phosphodiesterase"/>
    <property type="match status" value="1"/>
</dbReference>
<dbReference type="PANTHER" id="PTHR46211">
    <property type="entry name" value="GLYCEROPHOSPHORYL DIESTER PHOSPHODIESTERASE"/>
    <property type="match status" value="1"/>
</dbReference>
<dbReference type="RefSeq" id="WP_270029076.1">
    <property type="nucleotide sequence ID" value="NZ_JAPDDP010000081.1"/>
</dbReference>
<feature type="domain" description="GP-PDE" evidence="2">
    <location>
        <begin position="24"/>
        <end position="267"/>
    </location>
</feature>